<name>A0ACB8UYI7_9EURO</name>
<organism evidence="1">
    <name type="scientific">Ophidiomyces ophidiicola</name>
    <dbReference type="NCBI Taxonomy" id="1387563"/>
    <lineage>
        <taxon>Eukaryota</taxon>
        <taxon>Fungi</taxon>
        <taxon>Dikarya</taxon>
        <taxon>Ascomycota</taxon>
        <taxon>Pezizomycotina</taxon>
        <taxon>Eurotiomycetes</taxon>
        <taxon>Eurotiomycetidae</taxon>
        <taxon>Onygenales</taxon>
        <taxon>Onygenaceae</taxon>
        <taxon>Ophidiomyces</taxon>
    </lineage>
</organism>
<accession>A0ACB8UYI7</accession>
<protein>
    <submittedName>
        <fullName evidence="1">Uncharacterized protein</fullName>
    </submittedName>
</protein>
<proteinExistence type="predicted"/>
<dbReference type="EMBL" id="JALBCA010000033">
    <property type="protein sequence ID" value="KAI2388179.1"/>
    <property type="molecule type" value="Genomic_DNA"/>
</dbReference>
<sequence length="413" mass="46633">MNVNKKLGRFKQWAGERMGGEVKTNVSDDIRALETEMTLRQEGLERLHKAMTSYVRVISKRNEGGDSGKLLPIGHLGGTMVEHGQDFENTSEFGQCLISFGRTNERAARIQEQYVADATATWLESLDRSLAQMKEYQAARKKLESRRLAYDTSLGKMQKAKREDFRVEEELRLQKIKYEEASEDVYRRMQDIREAETENVSDLRSFFDAQLTYHDQCRDVLLQLRDEWPSGRQSHNHSPNRRQPTSRAVTTHSIHDQFEPVDEDSAEFRAPPLRPTRTTSSSFDGSYQKPSFSRTSTFEGPTQLRGRVSPSQPTRVMSDGGSISSLKSQLRSTQPRSNNNYDAQYTSPDDGYGRTSPERYTSNAPAGSSGHPLARPGSVFNNNVNNNSVSPQSSIRAKKPPPPPPPKRGTLKA</sequence>
<comment type="caution">
    <text evidence="1">The sequence shown here is derived from an EMBL/GenBank/DDBJ whole genome shotgun (WGS) entry which is preliminary data.</text>
</comment>
<gene>
    <name evidence="1" type="ORF">LOY88_002770</name>
</gene>
<evidence type="ECO:0000313" key="1">
    <source>
        <dbReference type="EMBL" id="KAI2388179.1"/>
    </source>
</evidence>
<reference evidence="1" key="1">
    <citation type="journal article" date="2022" name="bioRxiv">
        <title>Population genetic analysis of Ophidiomyces ophidiicola, the causative agent of snake fungal disease, indicates recent introductions to the USA.</title>
        <authorList>
            <person name="Ladner J.T."/>
            <person name="Palmer J.M."/>
            <person name="Ettinger C.L."/>
            <person name="Stajich J.E."/>
            <person name="Farrell T.M."/>
            <person name="Glorioso B.M."/>
            <person name="Lawson B."/>
            <person name="Price S.J."/>
            <person name="Stengle A.G."/>
            <person name="Grear D.A."/>
            <person name="Lorch J.M."/>
        </authorList>
    </citation>
    <scope>NUCLEOTIDE SEQUENCE</scope>
    <source>
        <strain evidence="1">NWHC 24266-5</strain>
    </source>
</reference>